<accession>A0A9N9Q4R6</accession>
<evidence type="ECO:0000313" key="1">
    <source>
        <dbReference type="EMBL" id="CAG8979695.1"/>
    </source>
</evidence>
<protein>
    <submittedName>
        <fullName evidence="1">Uncharacterized protein</fullName>
    </submittedName>
</protein>
<proteinExistence type="predicted"/>
<organism evidence="1 2">
    <name type="scientific">Hymenoscyphus albidus</name>
    <dbReference type="NCBI Taxonomy" id="595503"/>
    <lineage>
        <taxon>Eukaryota</taxon>
        <taxon>Fungi</taxon>
        <taxon>Dikarya</taxon>
        <taxon>Ascomycota</taxon>
        <taxon>Pezizomycotina</taxon>
        <taxon>Leotiomycetes</taxon>
        <taxon>Helotiales</taxon>
        <taxon>Helotiaceae</taxon>
        <taxon>Hymenoscyphus</taxon>
    </lineage>
</organism>
<evidence type="ECO:0000313" key="2">
    <source>
        <dbReference type="Proteomes" id="UP000701801"/>
    </source>
</evidence>
<gene>
    <name evidence="1" type="ORF">HYALB_00003926</name>
</gene>
<dbReference type="EMBL" id="CAJVRM010000329">
    <property type="protein sequence ID" value="CAG8979695.1"/>
    <property type="molecule type" value="Genomic_DNA"/>
</dbReference>
<dbReference type="OrthoDB" id="5272396at2759"/>
<comment type="caution">
    <text evidence="1">The sequence shown here is derived from an EMBL/GenBank/DDBJ whole genome shotgun (WGS) entry which is preliminary data.</text>
</comment>
<dbReference type="Proteomes" id="UP000701801">
    <property type="component" value="Unassembled WGS sequence"/>
</dbReference>
<keyword evidence="2" id="KW-1185">Reference proteome</keyword>
<dbReference type="AlphaFoldDB" id="A0A9N9Q4R6"/>
<reference evidence="1" key="1">
    <citation type="submission" date="2021-07" db="EMBL/GenBank/DDBJ databases">
        <authorList>
            <person name="Durling M."/>
        </authorList>
    </citation>
    <scope>NUCLEOTIDE SEQUENCE</scope>
</reference>
<name>A0A9N9Q4R6_9HELO</name>
<sequence>MSTSTKTENGEHEHSTGPTTTRIFTEVNFLCLPCEIRDMIYELYLTAGRIDIVVWNGKPFQHHGFFSKRHGDRQGWLHENSFVALTQYGSDVKICLTISQEASATFYGKSTFVFPHENI</sequence>